<evidence type="ECO:0000313" key="5">
    <source>
        <dbReference type="EMBL" id="ACO61470.1"/>
    </source>
</evidence>
<evidence type="ECO:0000256" key="2">
    <source>
        <dbReference type="ARBA" id="ARBA00008912"/>
    </source>
</evidence>
<dbReference type="SMART" id="SM00658">
    <property type="entry name" value="RPOL8c"/>
    <property type="match status" value="1"/>
</dbReference>
<dbReference type="FunCoup" id="C1DYQ6">
    <property type="interactions" value="1917"/>
</dbReference>
<reference evidence="5 6" key="1">
    <citation type="journal article" date="2009" name="Science">
        <title>Green evolution and dynamic adaptations revealed by genomes of the marine picoeukaryotes Micromonas.</title>
        <authorList>
            <person name="Worden A.Z."/>
            <person name="Lee J.H."/>
            <person name="Mock T."/>
            <person name="Rouze P."/>
            <person name="Simmons M.P."/>
            <person name="Aerts A.L."/>
            <person name="Allen A.E."/>
            <person name="Cuvelier M.L."/>
            <person name="Derelle E."/>
            <person name="Everett M.V."/>
            <person name="Foulon E."/>
            <person name="Grimwood J."/>
            <person name="Gundlach H."/>
            <person name="Henrissat B."/>
            <person name="Napoli C."/>
            <person name="McDonald S.M."/>
            <person name="Parker M.S."/>
            <person name="Rombauts S."/>
            <person name="Salamov A."/>
            <person name="Von Dassow P."/>
            <person name="Badger J.H."/>
            <person name="Coutinho P.M."/>
            <person name="Demir E."/>
            <person name="Dubchak I."/>
            <person name="Gentemann C."/>
            <person name="Eikrem W."/>
            <person name="Gready J.E."/>
            <person name="John U."/>
            <person name="Lanier W."/>
            <person name="Lindquist E.A."/>
            <person name="Lucas S."/>
            <person name="Mayer K.F."/>
            <person name="Moreau H."/>
            <person name="Not F."/>
            <person name="Otillar R."/>
            <person name="Panaud O."/>
            <person name="Pangilinan J."/>
            <person name="Paulsen I."/>
            <person name="Piegu B."/>
            <person name="Poliakov A."/>
            <person name="Robbens S."/>
            <person name="Schmutz J."/>
            <person name="Toulza E."/>
            <person name="Wyss T."/>
            <person name="Zelensky A."/>
            <person name="Zhou K."/>
            <person name="Armbrust E.V."/>
            <person name="Bhattacharya D."/>
            <person name="Goodenough U.W."/>
            <person name="Van de Peer Y."/>
            <person name="Grigoriev I.V."/>
        </authorList>
    </citation>
    <scope>NUCLEOTIDE SEQUENCE [LARGE SCALE GENOMIC DNA]</scope>
    <source>
        <strain evidence="6">RCC299 / NOUM17</strain>
    </source>
</reference>
<dbReference type="RefSeq" id="XP_002500212.1">
    <property type="nucleotide sequence ID" value="XM_002500166.1"/>
</dbReference>
<dbReference type="Pfam" id="PF03870">
    <property type="entry name" value="RNA_pol_Rpb8"/>
    <property type="match status" value="1"/>
</dbReference>
<dbReference type="eggNOG" id="KOG3400">
    <property type="taxonomic scope" value="Eukaryota"/>
</dbReference>
<dbReference type="GO" id="GO:0003899">
    <property type="term" value="F:DNA-directed RNA polymerase activity"/>
    <property type="evidence" value="ECO:0007669"/>
    <property type="project" value="UniProtKB-UniRule"/>
</dbReference>
<dbReference type="PIRSF" id="PIRSF000779">
    <property type="entry name" value="RNA_pol_Rpb8"/>
    <property type="match status" value="1"/>
</dbReference>
<dbReference type="GO" id="GO:0005666">
    <property type="term" value="C:RNA polymerase III complex"/>
    <property type="evidence" value="ECO:0007669"/>
    <property type="project" value="TreeGrafter"/>
</dbReference>
<dbReference type="InParanoid" id="C1DYQ6"/>
<keyword evidence="6" id="KW-1185">Reference proteome</keyword>
<organism evidence="5 6">
    <name type="scientific">Micromonas commoda (strain RCC299 / NOUM17 / CCMP2709)</name>
    <name type="common">Picoplanktonic green alga</name>
    <dbReference type="NCBI Taxonomy" id="296587"/>
    <lineage>
        <taxon>Eukaryota</taxon>
        <taxon>Viridiplantae</taxon>
        <taxon>Chlorophyta</taxon>
        <taxon>Mamiellophyceae</taxon>
        <taxon>Mamiellales</taxon>
        <taxon>Mamiellaceae</taxon>
        <taxon>Micromonas</taxon>
    </lineage>
</organism>
<dbReference type="GO" id="GO:0006351">
    <property type="term" value="P:DNA-templated transcription"/>
    <property type="evidence" value="ECO:0007669"/>
    <property type="project" value="UniProtKB-UniRule"/>
</dbReference>
<dbReference type="Gene3D" id="2.40.50.140">
    <property type="entry name" value="Nucleic acid-binding proteins"/>
    <property type="match status" value="1"/>
</dbReference>
<dbReference type="GO" id="GO:0005736">
    <property type="term" value="C:RNA polymerase I complex"/>
    <property type="evidence" value="ECO:0007669"/>
    <property type="project" value="TreeGrafter"/>
</dbReference>
<dbReference type="AlphaFoldDB" id="C1DYQ6"/>
<protein>
    <recommendedName>
        <fullName evidence="7">DNA-directed RNA polymerases I, II, and III subunit RPABC3</fullName>
    </recommendedName>
</protein>
<dbReference type="GO" id="GO:0005665">
    <property type="term" value="C:RNA polymerase II, core complex"/>
    <property type="evidence" value="ECO:0007669"/>
    <property type="project" value="UniProtKB-UniRule"/>
</dbReference>
<evidence type="ECO:0008006" key="7">
    <source>
        <dbReference type="Google" id="ProtNLM"/>
    </source>
</evidence>
<comment type="subcellular location">
    <subcellularLocation>
        <location evidence="1">Nucleus</location>
    </subcellularLocation>
</comment>
<evidence type="ECO:0000313" key="6">
    <source>
        <dbReference type="Proteomes" id="UP000002009"/>
    </source>
</evidence>
<dbReference type="InterPro" id="IPR005570">
    <property type="entry name" value="RPABC3"/>
</dbReference>
<name>C1DYQ6_MICCC</name>
<dbReference type="STRING" id="296587.C1DYQ6"/>
<dbReference type="PANTHER" id="PTHR10917:SF0">
    <property type="entry name" value="DNA-DIRECTED RNA POLYMERASES I, II, AND III SUBUNIT RPABC3"/>
    <property type="match status" value="1"/>
</dbReference>
<dbReference type="PANTHER" id="PTHR10917">
    <property type="entry name" value="DNA-DIRECTED RNA POLYMERASES I, II, AND III SUBUNIT RPABC3"/>
    <property type="match status" value="1"/>
</dbReference>
<comment type="similarity">
    <text evidence="2 4">Belongs to the eukaryotic RPB8 RNA polymerase subunit family.</text>
</comment>
<dbReference type="EMBL" id="CP001323">
    <property type="protein sequence ID" value="ACO61470.1"/>
    <property type="molecule type" value="Genomic_DNA"/>
</dbReference>
<dbReference type="OrthoDB" id="20018at2759"/>
<accession>C1DYQ6</accession>
<dbReference type="InterPro" id="IPR012340">
    <property type="entry name" value="NA-bd_OB-fold"/>
</dbReference>
<evidence type="ECO:0000256" key="1">
    <source>
        <dbReference type="ARBA" id="ARBA00004123"/>
    </source>
</evidence>
<proteinExistence type="inferred from homology"/>
<dbReference type="SUPFAM" id="SSF50249">
    <property type="entry name" value="Nucleic acid-binding proteins"/>
    <property type="match status" value="1"/>
</dbReference>
<sequence>MAPAVSGSVIAYEDIFEVIDRDPDGKKFDKVSRFRCRSQFEADLEIDINVDIYKLDVGTRFTLVLSPTLSLDGTPEDPSYDQTGKETLASSYDYVMYGKVFKKEDENAGGIQKTTVIASFGGLLMRIKADPKNLQEVDIDNRVYVLIRKIA</sequence>
<dbReference type="KEGG" id="mis:MICPUN_98777"/>
<dbReference type="Proteomes" id="UP000002009">
    <property type="component" value="Chromosome 2"/>
</dbReference>
<dbReference type="GeneID" id="8241402"/>
<evidence type="ECO:0000256" key="4">
    <source>
        <dbReference type="PIRNR" id="PIRNR000779"/>
    </source>
</evidence>
<gene>
    <name evidence="5" type="ORF">MICPUN_98777</name>
</gene>
<dbReference type="OMA" id="KEDDKGW"/>
<keyword evidence="3 4" id="KW-0539">Nucleus</keyword>
<evidence type="ECO:0000256" key="3">
    <source>
        <dbReference type="ARBA" id="ARBA00023242"/>
    </source>
</evidence>